<evidence type="ECO:0000313" key="1">
    <source>
        <dbReference type="EMBL" id="GHP00033.1"/>
    </source>
</evidence>
<name>A0A8J3J0C9_9CHLR</name>
<reference evidence="1" key="1">
    <citation type="submission" date="2020-10" db="EMBL/GenBank/DDBJ databases">
        <title>Taxonomic study of unclassified bacteria belonging to the class Ktedonobacteria.</title>
        <authorList>
            <person name="Yabe S."/>
            <person name="Wang C.M."/>
            <person name="Zheng Y."/>
            <person name="Sakai Y."/>
            <person name="Cavaletti L."/>
            <person name="Monciardini P."/>
            <person name="Donadio S."/>
        </authorList>
    </citation>
    <scope>NUCLEOTIDE SEQUENCE</scope>
    <source>
        <strain evidence="1">ID150040</strain>
    </source>
</reference>
<protein>
    <submittedName>
        <fullName evidence="1">Uncharacterized protein</fullName>
    </submittedName>
</protein>
<gene>
    <name evidence="1" type="ORF">KSF_100800</name>
</gene>
<proteinExistence type="predicted"/>
<comment type="caution">
    <text evidence="1">The sequence shown here is derived from an EMBL/GenBank/DDBJ whole genome shotgun (WGS) entry which is preliminary data.</text>
</comment>
<dbReference type="AlphaFoldDB" id="A0A8J3J0C9"/>
<dbReference type="Proteomes" id="UP000597444">
    <property type="component" value="Unassembled WGS sequence"/>
</dbReference>
<accession>A0A8J3J0C9</accession>
<dbReference type="RefSeq" id="WP_220210633.1">
    <property type="nucleotide sequence ID" value="NZ_BNJK01000002.1"/>
</dbReference>
<evidence type="ECO:0000313" key="2">
    <source>
        <dbReference type="Proteomes" id="UP000597444"/>
    </source>
</evidence>
<sequence>MLSIEQVTDEERPLLYEMVQKYWDEIMPHALTVQGPAKRVAYFEEEFLRGTPESLQWWAQPTLSHKMAIRRRNEGKVHPLCPHHSPLSLCPSLLSFLK</sequence>
<organism evidence="1 2">
    <name type="scientific">Reticulibacter mediterranei</name>
    <dbReference type="NCBI Taxonomy" id="2778369"/>
    <lineage>
        <taxon>Bacteria</taxon>
        <taxon>Bacillati</taxon>
        <taxon>Chloroflexota</taxon>
        <taxon>Ktedonobacteria</taxon>
        <taxon>Ktedonobacterales</taxon>
        <taxon>Reticulibacteraceae</taxon>
        <taxon>Reticulibacter</taxon>
    </lineage>
</organism>
<dbReference type="EMBL" id="BNJK01000002">
    <property type="protein sequence ID" value="GHP00033.1"/>
    <property type="molecule type" value="Genomic_DNA"/>
</dbReference>
<keyword evidence="2" id="KW-1185">Reference proteome</keyword>